<dbReference type="EMBL" id="VSWD01000010">
    <property type="protein sequence ID" value="KAK3089946.1"/>
    <property type="molecule type" value="Genomic_DNA"/>
</dbReference>
<evidence type="ECO:0000313" key="6">
    <source>
        <dbReference type="Proteomes" id="UP001186944"/>
    </source>
</evidence>
<name>A0AA88XXT7_PINIB</name>
<comment type="similarity">
    <text evidence="4">Belongs to the metallo-dependent hydrolases superfamily. Phosphotriesterase family.</text>
</comment>
<dbReference type="AlphaFoldDB" id="A0AA88XXT7"/>
<dbReference type="Pfam" id="PF02126">
    <property type="entry name" value="PTE"/>
    <property type="match status" value="1"/>
</dbReference>
<evidence type="ECO:0000256" key="2">
    <source>
        <dbReference type="ARBA" id="ARBA00022723"/>
    </source>
</evidence>
<organism evidence="5 6">
    <name type="scientific">Pinctada imbricata</name>
    <name type="common">Atlantic pearl-oyster</name>
    <name type="synonym">Pinctada martensii</name>
    <dbReference type="NCBI Taxonomy" id="66713"/>
    <lineage>
        <taxon>Eukaryota</taxon>
        <taxon>Metazoa</taxon>
        <taxon>Spiralia</taxon>
        <taxon>Lophotrochozoa</taxon>
        <taxon>Mollusca</taxon>
        <taxon>Bivalvia</taxon>
        <taxon>Autobranchia</taxon>
        <taxon>Pteriomorphia</taxon>
        <taxon>Pterioida</taxon>
        <taxon>Pterioidea</taxon>
        <taxon>Pteriidae</taxon>
        <taxon>Pinctada</taxon>
    </lineage>
</organism>
<comment type="caution">
    <text evidence="4">Lacks conserved residue(s) required for the propagation of feature annotation.</text>
</comment>
<sequence>MYTDQQVSLDNLWFVNQNPYGCLPNLRLCDENEAVIEEIKFFKKHGGGTIVENTTTGIKRDVEFYQRVAKEAGVNVIAGTGYYVEKSRPDTLKMTEEEMVENMRTDILHGADSTNIRCGIVGEIGCSWPLTASEKTCVKASATVQSELRCPVMVHPGRNEAAPFEIIRIYQEAGGDVNKLIMGHLDRTIFNREKLVDFASIGSYCEYDLFGIELSYYQIQDTIDMPSDAQRIQLIKYLIDEGFEDQITIAHDIHTKHRLMKYGGHGYSHILLNVLPKMRKRGITQEHINKMLKENPRKWLTFGK</sequence>
<dbReference type="PANTHER" id="PTHR10819">
    <property type="entry name" value="PHOSPHOTRIESTERASE-RELATED"/>
    <property type="match status" value="1"/>
</dbReference>
<proteinExistence type="inferred from homology"/>
<dbReference type="PROSITE" id="PS51347">
    <property type="entry name" value="PHOSPHOTRIESTERASE_2"/>
    <property type="match status" value="1"/>
</dbReference>
<dbReference type="GO" id="GO:0008270">
    <property type="term" value="F:zinc ion binding"/>
    <property type="evidence" value="ECO:0007669"/>
    <property type="project" value="InterPro"/>
</dbReference>
<dbReference type="InterPro" id="IPR032466">
    <property type="entry name" value="Metal_Hydrolase"/>
</dbReference>
<reference evidence="5" key="1">
    <citation type="submission" date="2019-08" db="EMBL/GenBank/DDBJ databases">
        <title>The improved chromosome-level genome for the pearl oyster Pinctada fucata martensii using PacBio sequencing and Hi-C.</title>
        <authorList>
            <person name="Zheng Z."/>
        </authorList>
    </citation>
    <scope>NUCLEOTIDE SEQUENCE</scope>
    <source>
        <strain evidence="5">ZZ-2019</strain>
        <tissue evidence="5">Adductor muscle</tissue>
    </source>
</reference>
<evidence type="ECO:0000256" key="1">
    <source>
        <dbReference type="ARBA" id="ARBA00001968"/>
    </source>
</evidence>
<accession>A0AA88XXT7</accession>
<evidence type="ECO:0000313" key="5">
    <source>
        <dbReference type="EMBL" id="KAK3089946.1"/>
    </source>
</evidence>
<keyword evidence="6" id="KW-1185">Reference proteome</keyword>
<dbReference type="InterPro" id="IPR001559">
    <property type="entry name" value="Phosphotriesterase"/>
</dbReference>
<evidence type="ECO:0000256" key="4">
    <source>
        <dbReference type="PROSITE-ProRule" id="PRU00679"/>
    </source>
</evidence>
<protein>
    <recommendedName>
        <fullName evidence="7">Parathion hydrolase-related protein</fullName>
    </recommendedName>
</protein>
<dbReference type="Proteomes" id="UP001186944">
    <property type="component" value="Unassembled WGS sequence"/>
</dbReference>
<keyword evidence="3" id="KW-0378">Hydrolase</keyword>
<keyword evidence="2" id="KW-0479">Metal-binding</keyword>
<dbReference type="GO" id="GO:0016787">
    <property type="term" value="F:hydrolase activity"/>
    <property type="evidence" value="ECO:0007669"/>
    <property type="project" value="UniProtKB-KW"/>
</dbReference>
<dbReference type="CDD" id="cd00530">
    <property type="entry name" value="PTE"/>
    <property type="match status" value="1"/>
</dbReference>
<evidence type="ECO:0000256" key="3">
    <source>
        <dbReference type="ARBA" id="ARBA00022801"/>
    </source>
</evidence>
<dbReference type="PANTHER" id="PTHR10819:SF3">
    <property type="entry name" value="PHOSPHOTRIESTERASE-RELATED PROTEIN"/>
    <property type="match status" value="1"/>
</dbReference>
<gene>
    <name evidence="5" type="ORF">FSP39_007871</name>
</gene>
<comment type="caution">
    <text evidence="5">The sequence shown here is derived from an EMBL/GenBank/DDBJ whole genome shotgun (WGS) entry which is preliminary data.</text>
</comment>
<dbReference type="SUPFAM" id="SSF51556">
    <property type="entry name" value="Metallo-dependent hydrolases"/>
    <property type="match status" value="1"/>
</dbReference>
<dbReference type="Gene3D" id="3.20.20.140">
    <property type="entry name" value="Metal-dependent hydrolases"/>
    <property type="match status" value="1"/>
</dbReference>
<comment type="cofactor">
    <cofactor evidence="1">
        <name>a divalent metal cation</name>
        <dbReference type="ChEBI" id="CHEBI:60240"/>
    </cofactor>
</comment>
<evidence type="ECO:0008006" key="7">
    <source>
        <dbReference type="Google" id="ProtNLM"/>
    </source>
</evidence>